<dbReference type="EMBL" id="JAMWYS010000003">
    <property type="protein sequence ID" value="MCO4291346.1"/>
    <property type="molecule type" value="Genomic_DNA"/>
</dbReference>
<sequence>MLKAKNNLPNNTQQKRENKSYSLSAYSFPTTVDRRFIVMNEAENANPISTHIFAP</sequence>
<dbReference type="AlphaFoldDB" id="A0A9X2F2V1"/>
<proteinExistence type="predicted"/>
<gene>
    <name evidence="2" type="ORF">NF867_00535</name>
</gene>
<dbReference type="Proteomes" id="UP001155182">
    <property type="component" value="Unassembled WGS sequence"/>
</dbReference>
<evidence type="ECO:0000313" key="3">
    <source>
        <dbReference type="Proteomes" id="UP001155182"/>
    </source>
</evidence>
<evidence type="ECO:0000256" key="1">
    <source>
        <dbReference type="SAM" id="MobiDB-lite"/>
    </source>
</evidence>
<dbReference type="RefSeq" id="WP_252585534.1">
    <property type="nucleotide sequence ID" value="NZ_JAMWYS010000003.1"/>
</dbReference>
<reference evidence="2" key="1">
    <citation type="submission" date="2022-06" db="EMBL/GenBank/DDBJ databases">
        <title>Solitalea sp. MAHUQ-68 isolated from rhizospheric soil.</title>
        <authorList>
            <person name="Huq M.A."/>
        </authorList>
    </citation>
    <scope>NUCLEOTIDE SEQUENCE</scope>
    <source>
        <strain evidence="2">MAHUQ-68</strain>
    </source>
</reference>
<keyword evidence="3" id="KW-1185">Reference proteome</keyword>
<name>A0A9X2F2V1_9SPHI</name>
<protein>
    <submittedName>
        <fullName evidence="2">Uncharacterized protein</fullName>
    </submittedName>
</protein>
<evidence type="ECO:0000313" key="2">
    <source>
        <dbReference type="EMBL" id="MCO4291346.1"/>
    </source>
</evidence>
<accession>A0A9X2F2V1</accession>
<organism evidence="2 3">
    <name type="scientific">Solitalea agri</name>
    <dbReference type="NCBI Taxonomy" id="2953739"/>
    <lineage>
        <taxon>Bacteria</taxon>
        <taxon>Pseudomonadati</taxon>
        <taxon>Bacteroidota</taxon>
        <taxon>Sphingobacteriia</taxon>
        <taxon>Sphingobacteriales</taxon>
        <taxon>Sphingobacteriaceae</taxon>
        <taxon>Solitalea</taxon>
    </lineage>
</organism>
<feature type="region of interest" description="Disordered" evidence="1">
    <location>
        <begin position="1"/>
        <end position="23"/>
    </location>
</feature>
<comment type="caution">
    <text evidence="2">The sequence shown here is derived from an EMBL/GenBank/DDBJ whole genome shotgun (WGS) entry which is preliminary data.</text>
</comment>